<keyword evidence="10" id="KW-1185">Reference proteome</keyword>
<evidence type="ECO:0000313" key="9">
    <source>
        <dbReference type="EMBL" id="MDN5211981.1"/>
    </source>
</evidence>
<evidence type="ECO:0000256" key="3">
    <source>
        <dbReference type="ARBA" id="ARBA00022692"/>
    </source>
</evidence>
<feature type="transmembrane region" description="Helical" evidence="6">
    <location>
        <begin position="307"/>
        <end position="332"/>
    </location>
</feature>
<feature type="transmembrane region" description="Helical" evidence="6">
    <location>
        <begin position="428"/>
        <end position="453"/>
    </location>
</feature>
<feature type="domain" description="ABC3 transporter permease C-terminal" evidence="7">
    <location>
        <begin position="726"/>
        <end position="840"/>
    </location>
</feature>
<feature type="domain" description="MacB-like periplasmic core" evidence="8">
    <location>
        <begin position="28"/>
        <end position="232"/>
    </location>
</feature>
<feature type="transmembrane region" description="Helical" evidence="6">
    <location>
        <begin position="479"/>
        <end position="498"/>
    </location>
</feature>
<keyword evidence="3 6" id="KW-0812">Transmembrane</keyword>
<dbReference type="InterPro" id="IPR003838">
    <property type="entry name" value="ABC3_permease_C"/>
</dbReference>
<evidence type="ECO:0000313" key="10">
    <source>
        <dbReference type="Proteomes" id="UP001172083"/>
    </source>
</evidence>
<evidence type="ECO:0000256" key="4">
    <source>
        <dbReference type="ARBA" id="ARBA00022989"/>
    </source>
</evidence>
<feature type="transmembrane region" description="Helical" evidence="6">
    <location>
        <begin position="814"/>
        <end position="836"/>
    </location>
</feature>
<evidence type="ECO:0000256" key="5">
    <source>
        <dbReference type="ARBA" id="ARBA00023136"/>
    </source>
</evidence>
<evidence type="ECO:0000256" key="2">
    <source>
        <dbReference type="ARBA" id="ARBA00022475"/>
    </source>
</evidence>
<feature type="transmembrane region" description="Helical" evidence="6">
    <location>
        <begin position="775"/>
        <end position="802"/>
    </location>
</feature>
<dbReference type="InterPro" id="IPR038766">
    <property type="entry name" value="Membrane_comp_ABC_pdt"/>
</dbReference>
<dbReference type="PANTHER" id="PTHR30287">
    <property type="entry name" value="MEMBRANE COMPONENT OF PREDICTED ABC SUPERFAMILY METABOLITE UPTAKE TRANSPORTER"/>
    <property type="match status" value="1"/>
</dbReference>
<feature type="transmembrane region" description="Helical" evidence="6">
    <location>
        <begin position="722"/>
        <end position="745"/>
    </location>
</feature>
<dbReference type="EMBL" id="JAUJEB010000001">
    <property type="protein sequence ID" value="MDN5211981.1"/>
    <property type="molecule type" value="Genomic_DNA"/>
</dbReference>
<evidence type="ECO:0000259" key="8">
    <source>
        <dbReference type="Pfam" id="PF12704"/>
    </source>
</evidence>
<dbReference type="Pfam" id="PF02687">
    <property type="entry name" value="FtsX"/>
    <property type="match status" value="2"/>
</dbReference>
<proteinExistence type="predicted"/>
<dbReference type="RefSeq" id="WP_346757308.1">
    <property type="nucleotide sequence ID" value="NZ_JAUJEB010000001.1"/>
</dbReference>
<protein>
    <submittedName>
        <fullName evidence="9">FtsX-like permease family protein</fullName>
    </submittedName>
</protein>
<dbReference type="Pfam" id="PF12704">
    <property type="entry name" value="MacB_PCD"/>
    <property type="match status" value="1"/>
</dbReference>
<keyword evidence="2" id="KW-1003">Cell membrane</keyword>
<keyword evidence="4 6" id="KW-1133">Transmembrane helix</keyword>
<keyword evidence="5 6" id="KW-0472">Membrane</keyword>
<gene>
    <name evidence="9" type="ORF">QQ020_07960</name>
</gene>
<sequence length="848" mass="94944">MKSLLLFFNRWLWQMAWRDSRKNRARLLLFISSIILGVAALVAINSFRENLKKDIDRQAKTVIGADLVLSNNQPISDSIEWLLDSIGGQRAHERSFASMIYFPRTHDTRLVQIRALDGAFPFYGDIETEPQSASSQFRVGQKALVDHTLLLQFNANPGDSVKIGNLSFYIEGRIKKLPGQNGIAATVAPPVYIPLKYLNQTGLQQKGSRIRYRYYIKLPAQTEVEKLVKNIRPRLKSEGIGIRTVASTKNNLGDAFDNLSEFLNLVAFVALLLGCVGVASAVHIYVKEKLATVAVLRCLGLQGIQALMIYLIQIIVMGFIGALIGAVAGSLIQTTLPFVLKDFLPIEIDLAISWPSIFQGIGIGIFISLLFALIPLLKILKVSPLLTLRASFESTADKGDRINWVVYMLITAFIYLFAFLQMGSWLDALFFCLGLGVSFLLLTGVARLIMWVVRKYFPVSWSFIWRQGLANLYRPNNQTLILIISVGLGTALITTLYFTQNLLLDKVSLSSIGNQPNMVMFDIQSNQKAALNKLTAEYKLPIIQEAPIVTMRLTNVNGQTKSQIEKDSLNDIPRWAFNREYRVTYRDYLIDSEKTAEGEWKGKVARAGDPIYISVDKGYAERMKVGIGDTLTFNVQGALLDTYISHLREIEWNRVQTNFLVLFPKGVLEDAPQFHVIMTRTEQQNVSASFQQAVVRNFPNVSVIDLGLILSTIDEILNKVSFVIQFMAMFSILTGFFVLISSVILSKYQRIQESVLLRTIGANRNQIMKITALEYFLLGSLASVTGIVIALVSSWLLAYFSFDTSFTPNLLPILGIYVIITTLTIIIGILNSTGILSKPPLEVLRREV</sequence>
<organism evidence="9 10">
    <name type="scientific">Agaribacillus aureus</name>
    <dbReference type="NCBI Taxonomy" id="3051825"/>
    <lineage>
        <taxon>Bacteria</taxon>
        <taxon>Pseudomonadati</taxon>
        <taxon>Bacteroidota</taxon>
        <taxon>Cytophagia</taxon>
        <taxon>Cytophagales</taxon>
        <taxon>Splendidivirgaceae</taxon>
        <taxon>Agaribacillus</taxon>
    </lineage>
</organism>
<dbReference type="PANTHER" id="PTHR30287:SF1">
    <property type="entry name" value="INNER MEMBRANE PROTEIN"/>
    <property type="match status" value="1"/>
</dbReference>
<accession>A0ABT8L406</accession>
<reference evidence="9" key="1">
    <citation type="submission" date="2023-06" db="EMBL/GenBank/DDBJ databases">
        <title>Genomic of Agaribacillus aureum.</title>
        <authorList>
            <person name="Wang G."/>
        </authorList>
    </citation>
    <scope>NUCLEOTIDE SEQUENCE</scope>
    <source>
        <strain evidence="9">BMA12</strain>
    </source>
</reference>
<feature type="transmembrane region" description="Helical" evidence="6">
    <location>
        <begin position="401"/>
        <end position="422"/>
    </location>
</feature>
<feature type="transmembrane region" description="Helical" evidence="6">
    <location>
        <begin position="352"/>
        <end position="380"/>
    </location>
</feature>
<feature type="domain" description="ABC3 transporter permease C-terminal" evidence="7">
    <location>
        <begin position="265"/>
        <end position="384"/>
    </location>
</feature>
<evidence type="ECO:0000259" key="7">
    <source>
        <dbReference type="Pfam" id="PF02687"/>
    </source>
</evidence>
<evidence type="ECO:0000256" key="6">
    <source>
        <dbReference type="SAM" id="Phobius"/>
    </source>
</evidence>
<dbReference type="InterPro" id="IPR025857">
    <property type="entry name" value="MacB_PCD"/>
</dbReference>
<dbReference type="Proteomes" id="UP001172083">
    <property type="component" value="Unassembled WGS sequence"/>
</dbReference>
<comment type="subcellular location">
    <subcellularLocation>
        <location evidence="1">Cell membrane</location>
        <topology evidence="1">Multi-pass membrane protein</topology>
    </subcellularLocation>
</comment>
<comment type="caution">
    <text evidence="9">The sequence shown here is derived from an EMBL/GenBank/DDBJ whole genome shotgun (WGS) entry which is preliminary data.</text>
</comment>
<evidence type="ECO:0000256" key="1">
    <source>
        <dbReference type="ARBA" id="ARBA00004651"/>
    </source>
</evidence>
<feature type="transmembrane region" description="Helical" evidence="6">
    <location>
        <begin position="262"/>
        <end position="286"/>
    </location>
</feature>
<name>A0ABT8L406_9BACT</name>